<evidence type="ECO:0000313" key="5">
    <source>
        <dbReference type="Proteomes" id="UP001066276"/>
    </source>
</evidence>
<dbReference type="InterPro" id="IPR007110">
    <property type="entry name" value="Ig-like_dom"/>
</dbReference>
<dbReference type="PROSITE" id="PS50835">
    <property type="entry name" value="IG_LIKE"/>
    <property type="match status" value="1"/>
</dbReference>
<feature type="region of interest" description="Disordered" evidence="1">
    <location>
        <begin position="73"/>
        <end position="93"/>
    </location>
</feature>
<sequence length="121" mass="13349">MHFATLLVLLGTWVLGCRSQQLSQPSIMSATPGADVRLSCILSPGFSISSDRVRWYQQKRGGLPVFVYHYHSSSDQGRGSGIPDRFSGTADTSSNRWNLVIDGVQPEDDADYYCSSYYSSS</sequence>
<dbReference type="PANTHER" id="PTHR23267">
    <property type="entry name" value="IMMUNOGLOBULIN LIGHT CHAIN"/>
    <property type="match status" value="1"/>
</dbReference>
<dbReference type="AlphaFoldDB" id="A0AAV7LQ65"/>
<dbReference type="SMART" id="SM00406">
    <property type="entry name" value="IGv"/>
    <property type="match status" value="1"/>
</dbReference>
<organism evidence="4 5">
    <name type="scientific">Pleurodeles waltl</name>
    <name type="common">Iberian ribbed newt</name>
    <dbReference type="NCBI Taxonomy" id="8319"/>
    <lineage>
        <taxon>Eukaryota</taxon>
        <taxon>Metazoa</taxon>
        <taxon>Chordata</taxon>
        <taxon>Craniata</taxon>
        <taxon>Vertebrata</taxon>
        <taxon>Euteleostomi</taxon>
        <taxon>Amphibia</taxon>
        <taxon>Batrachia</taxon>
        <taxon>Caudata</taxon>
        <taxon>Salamandroidea</taxon>
        <taxon>Salamandridae</taxon>
        <taxon>Pleurodelinae</taxon>
        <taxon>Pleurodeles</taxon>
    </lineage>
</organism>
<dbReference type="Proteomes" id="UP001066276">
    <property type="component" value="Chromosome 11"/>
</dbReference>
<gene>
    <name evidence="4" type="ORF">NDU88_006786</name>
</gene>
<reference evidence="4" key="1">
    <citation type="journal article" date="2022" name="bioRxiv">
        <title>Sequencing and chromosome-scale assembly of the giantPleurodeles waltlgenome.</title>
        <authorList>
            <person name="Brown T."/>
            <person name="Elewa A."/>
            <person name="Iarovenko S."/>
            <person name="Subramanian E."/>
            <person name="Araus A.J."/>
            <person name="Petzold A."/>
            <person name="Susuki M."/>
            <person name="Suzuki K.-i.T."/>
            <person name="Hayashi T."/>
            <person name="Toyoda A."/>
            <person name="Oliveira C."/>
            <person name="Osipova E."/>
            <person name="Leigh N.D."/>
            <person name="Simon A."/>
            <person name="Yun M.H."/>
        </authorList>
    </citation>
    <scope>NUCLEOTIDE SEQUENCE</scope>
    <source>
        <strain evidence="4">20211129_DDA</strain>
        <tissue evidence="4">Liver</tissue>
    </source>
</reference>
<name>A0AAV7LQ65_PLEWA</name>
<feature type="chain" id="PRO_5043518544" description="Ig-like domain-containing protein" evidence="2">
    <location>
        <begin position="20"/>
        <end position="121"/>
    </location>
</feature>
<evidence type="ECO:0000256" key="1">
    <source>
        <dbReference type="SAM" id="MobiDB-lite"/>
    </source>
</evidence>
<proteinExistence type="predicted"/>
<dbReference type="Pfam" id="PF07686">
    <property type="entry name" value="V-set"/>
    <property type="match status" value="1"/>
</dbReference>
<accession>A0AAV7LQ65</accession>
<keyword evidence="2" id="KW-0732">Signal</keyword>
<comment type="caution">
    <text evidence="4">The sequence shown here is derived from an EMBL/GenBank/DDBJ whole genome shotgun (WGS) entry which is preliminary data.</text>
</comment>
<dbReference type="EMBL" id="JANPWB010000015">
    <property type="protein sequence ID" value="KAJ1093690.1"/>
    <property type="molecule type" value="Genomic_DNA"/>
</dbReference>
<protein>
    <recommendedName>
        <fullName evidence="3">Ig-like domain-containing protein</fullName>
    </recommendedName>
</protein>
<keyword evidence="5" id="KW-1185">Reference proteome</keyword>
<dbReference type="Gene3D" id="2.60.40.10">
    <property type="entry name" value="Immunoglobulins"/>
    <property type="match status" value="1"/>
</dbReference>
<dbReference type="SUPFAM" id="SSF48726">
    <property type="entry name" value="Immunoglobulin"/>
    <property type="match status" value="1"/>
</dbReference>
<dbReference type="InterPro" id="IPR050150">
    <property type="entry name" value="IgV_Light_Chain"/>
</dbReference>
<dbReference type="InterPro" id="IPR003599">
    <property type="entry name" value="Ig_sub"/>
</dbReference>
<dbReference type="SMART" id="SM00409">
    <property type="entry name" value="IG"/>
    <property type="match status" value="1"/>
</dbReference>
<feature type="domain" description="Ig-like" evidence="3">
    <location>
        <begin position="19"/>
        <end position="121"/>
    </location>
</feature>
<dbReference type="InterPro" id="IPR013783">
    <property type="entry name" value="Ig-like_fold"/>
</dbReference>
<dbReference type="InterPro" id="IPR013106">
    <property type="entry name" value="Ig_V-set"/>
</dbReference>
<feature type="signal peptide" evidence="2">
    <location>
        <begin position="1"/>
        <end position="19"/>
    </location>
</feature>
<evidence type="ECO:0000256" key="2">
    <source>
        <dbReference type="SAM" id="SignalP"/>
    </source>
</evidence>
<evidence type="ECO:0000259" key="3">
    <source>
        <dbReference type="PROSITE" id="PS50835"/>
    </source>
</evidence>
<dbReference type="InterPro" id="IPR036179">
    <property type="entry name" value="Ig-like_dom_sf"/>
</dbReference>
<evidence type="ECO:0000313" key="4">
    <source>
        <dbReference type="EMBL" id="KAJ1093690.1"/>
    </source>
</evidence>